<evidence type="ECO:0000313" key="3">
    <source>
        <dbReference type="Proteomes" id="UP000230750"/>
    </source>
</evidence>
<evidence type="ECO:0000313" key="2">
    <source>
        <dbReference type="EMBL" id="PIK44244.1"/>
    </source>
</evidence>
<dbReference type="InterPro" id="IPR013602">
    <property type="entry name" value="Dynein_heavy_linker"/>
</dbReference>
<dbReference type="GO" id="GO:0030286">
    <property type="term" value="C:dynein complex"/>
    <property type="evidence" value="ECO:0007669"/>
    <property type="project" value="InterPro"/>
</dbReference>
<dbReference type="STRING" id="307972.A0A2G8K8C8"/>
<dbReference type="Gene3D" id="1.20.140.100">
    <property type="entry name" value="Dynein heavy chain, N-terminal domain 2"/>
    <property type="match status" value="1"/>
</dbReference>
<dbReference type="GO" id="GO:0045505">
    <property type="term" value="F:dynein intermediate chain binding"/>
    <property type="evidence" value="ECO:0007669"/>
    <property type="project" value="InterPro"/>
</dbReference>
<dbReference type="Proteomes" id="UP000230750">
    <property type="component" value="Unassembled WGS sequence"/>
</dbReference>
<reference evidence="2 3" key="1">
    <citation type="journal article" date="2017" name="PLoS Biol.">
        <title>The sea cucumber genome provides insights into morphological evolution and visceral regeneration.</title>
        <authorList>
            <person name="Zhang X."/>
            <person name="Sun L."/>
            <person name="Yuan J."/>
            <person name="Sun Y."/>
            <person name="Gao Y."/>
            <person name="Zhang L."/>
            <person name="Li S."/>
            <person name="Dai H."/>
            <person name="Hamel J.F."/>
            <person name="Liu C."/>
            <person name="Yu Y."/>
            <person name="Liu S."/>
            <person name="Lin W."/>
            <person name="Guo K."/>
            <person name="Jin S."/>
            <person name="Xu P."/>
            <person name="Storey K.B."/>
            <person name="Huan P."/>
            <person name="Zhang T."/>
            <person name="Zhou Y."/>
            <person name="Zhang J."/>
            <person name="Lin C."/>
            <person name="Li X."/>
            <person name="Xing L."/>
            <person name="Huo D."/>
            <person name="Sun M."/>
            <person name="Wang L."/>
            <person name="Mercier A."/>
            <person name="Li F."/>
            <person name="Yang H."/>
            <person name="Xiang J."/>
        </authorList>
    </citation>
    <scope>NUCLEOTIDE SEQUENCE [LARGE SCALE GENOMIC DNA]</scope>
    <source>
        <strain evidence="2">Shaxun</strain>
        <tissue evidence="2">Muscle</tissue>
    </source>
</reference>
<dbReference type="Pfam" id="PF08393">
    <property type="entry name" value="DHC_N2"/>
    <property type="match status" value="1"/>
</dbReference>
<feature type="domain" description="Dynein heavy chain linker" evidence="1">
    <location>
        <begin position="1"/>
        <end position="166"/>
    </location>
</feature>
<dbReference type="AlphaFoldDB" id="A0A2G8K8C8"/>
<protein>
    <submittedName>
        <fullName evidence="2">Putative dynein heavy chain domain-containing protein 1</fullName>
    </submittedName>
</protein>
<proteinExistence type="predicted"/>
<accession>A0A2G8K8C8</accession>
<keyword evidence="3" id="KW-1185">Reference proteome</keyword>
<evidence type="ECO:0000259" key="1">
    <source>
        <dbReference type="Pfam" id="PF08393"/>
    </source>
</evidence>
<dbReference type="InterPro" id="IPR042222">
    <property type="entry name" value="Dynein_2_N"/>
</dbReference>
<name>A0A2G8K8C8_STIJA</name>
<dbReference type="PANTHER" id="PTHR45703:SF36">
    <property type="entry name" value="DYNEIN HEAVY CHAIN, CYTOPLASMIC"/>
    <property type="match status" value="1"/>
</dbReference>
<organism evidence="2 3">
    <name type="scientific">Stichopus japonicus</name>
    <name type="common">Sea cucumber</name>
    <dbReference type="NCBI Taxonomy" id="307972"/>
    <lineage>
        <taxon>Eukaryota</taxon>
        <taxon>Metazoa</taxon>
        <taxon>Echinodermata</taxon>
        <taxon>Eleutherozoa</taxon>
        <taxon>Echinozoa</taxon>
        <taxon>Holothuroidea</taxon>
        <taxon>Aspidochirotacea</taxon>
        <taxon>Aspidochirotida</taxon>
        <taxon>Stichopodidae</taxon>
        <taxon>Apostichopus</taxon>
    </lineage>
</organism>
<gene>
    <name evidence="2" type="ORF">BSL78_18887</name>
</gene>
<dbReference type="GO" id="GO:0007018">
    <property type="term" value="P:microtubule-based movement"/>
    <property type="evidence" value="ECO:0007669"/>
    <property type="project" value="InterPro"/>
</dbReference>
<dbReference type="EMBL" id="MRZV01000787">
    <property type="protein sequence ID" value="PIK44244.1"/>
    <property type="molecule type" value="Genomic_DNA"/>
</dbReference>
<dbReference type="OrthoDB" id="5986589at2759"/>
<dbReference type="InterPro" id="IPR026983">
    <property type="entry name" value="DHC"/>
</dbReference>
<comment type="caution">
    <text evidence="2">The sequence shown here is derived from an EMBL/GenBank/DDBJ whole genome shotgun (WGS) entry which is preliminary data.</text>
</comment>
<sequence>MLVSPHLANLRPSAELWRSTLLQVDELVELIEECQSKWLYLYKIFSDVEQAVYDADLTVKYDIVNRKFQEIMKAIAADPKVLSILSKRKGQKGWRELQGENLKQILLSMIKVEEGLLKELDHLLTEARMSYPRFSFLNDNDLTDLLAHPSNRQLWIPYIRKLFPGVVGSIGIDL</sequence>
<dbReference type="PANTHER" id="PTHR45703">
    <property type="entry name" value="DYNEIN HEAVY CHAIN"/>
    <property type="match status" value="1"/>
</dbReference>
<dbReference type="GO" id="GO:0051959">
    <property type="term" value="F:dynein light intermediate chain binding"/>
    <property type="evidence" value="ECO:0007669"/>
    <property type="project" value="InterPro"/>
</dbReference>